<evidence type="ECO:0000256" key="2">
    <source>
        <dbReference type="PROSITE-ProRule" id="PRU00335"/>
    </source>
</evidence>
<dbReference type="PANTHER" id="PTHR30055:SF146">
    <property type="entry name" value="HTH-TYPE TRANSCRIPTIONAL DUAL REGULATOR CECR"/>
    <property type="match status" value="1"/>
</dbReference>
<dbReference type="Gene3D" id="1.10.10.60">
    <property type="entry name" value="Homeodomain-like"/>
    <property type="match status" value="1"/>
</dbReference>
<dbReference type="Pfam" id="PF14246">
    <property type="entry name" value="TetR_C_7"/>
    <property type="match status" value="1"/>
</dbReference>
<dbReference type="Pfam" id="PF00440">
    <property type="entry name" value="TetR_N"/>
    <property type="match status" value="1"/>
</dbReference>
<reference evidence="4 5" key="1">
    <citation type="submission" date="2021-03" db="EMBL/GenBank/DDBJ databases">
        <title>Genomic Encyclopedia of Type Strains, Phase IV (KMG-IV): sequencing the most valuable type-strain genomes for metagenomic binning, comparative biology and taxonomic classification.</title>
        <authorList>
            <person name="Goeker M."/>
        </authorList>
    </citation>
    <scope>NUCLEOTIDE SEQUENCE [LARGE SCALE GENOMIC DNA]</scope>
    <source>
        <strain evidence="4 5">DSM 26427</strain>
    </source>
</reference>
<dbReference type="Proteomes" id="UP000823786">
    <property type="component" value="Unassembled WGS sequence"/>
</dbReference>
<comment type="caution">
    <text evidence="4">The sequence shown here is derived from an EMBL/GenBank/DDBJ whole genome shotgun (WGS) entry which is preliminary data.</text>
</comment>
<dbReference type="PROSITE" id="PS50977">
    <property type="entry name" value="HTH_TETR_2"/>
    <property type="match status" value="1"/>
</dbReference>
<gene>
    <name evidence="4" type="ORF">J2Z75_004989</name>
</gene>
<keyword evidence="1 2" id="KW-0238">DNA-binding</keyword>
<organism evidence="4 5">
    <name type="scientific">Rhizobium herbae</name>
    <dbReference type="NCBI Taxonomy" id="508661"/>
    <lineage>
        <taxon>Bacteria</taxon>
        <taxon>Pseudomonadati</taxon>
        <taxon>Pseudomonadota</taxon>
        <taxon>Alphaproteobacteria</taxon>
        <taxon>Hyphomicrobiales</taxon>
        <taxon>Rhizobiaceae</taxon>
        <taxon>Rhizobium/Agrobacterium group</taxon>
        <taxon>Rhizobium</taxon>
    </lineage>
</organism>
<dbReference type="Gene3D" id="1.10.357.10">
    <property type="entry name" value="Tetracycline Repressor, domain 2"/>
    <property type="match status" value="1"/>
</dbReference>
<name>A0ABS4EU27_9HYPH</name>
<accession>A0ABS4EU27</accession>
<dbReference type="SUPFAM" id="SSF48498">
    <property type="entry name" value="Tetracyclin repressor-like, C-terminal domain"/>
    <property type="match status" value="1"/>
</dbReference>
<dbReference type="InterPro" id="IPR009057">
    <property type="entry name" value="Homeodomain-like_sf"/>
</dbReference>
<evidence type="ECO:0000256" key="1">
    <source>
        <dbReference type="ARBA" id="ARBA00023125"/>
    </source>
</evidence>
<dbReference type="PANTHER" id="PTHR30055">
    <property type="entry name" value="HTH-TYPE TRANSCRIPTIONAL REGULATOR RUTR"/>
    <property type="match status" value="1"/>
</dbReference>
<evidence type="ECO:0000313" key="5">
    <source>
        <dbReference type="Proteomes" id="UP000823786"/>
    </source>
</evidence>
<feature type="DNA-binding region" description="H-T-H motif" evidence="2">
    <location>
        <begin position="29"/>
        <end position="48"/>
    </location>
</feature>
<evidence type="ECO:0000313" key="4">
    <source>
        <dbReference type="EMBL" id="MBP1861460.1"/>
    </source>
</evidence>
<dbReference type="InterPro" id="IPR036271">
    <property type="entry name" value="Tet_transcr_reg_TetR-rel_C_sf"/>
</dbReference>
<feature type="domain" description="HTH tetR-type" evidence="3">
    <location>
        <begin position="6"/>
        <end position="66"/>
    </location>
</feature>
<dbReference type="InterPro" id="IPR050109">
    <property type="entry name" value="HTH-type_TetR-like_transc_reg"/>
</dbReference>
<proteinExistence type="predicted"/>
<dbReference type="InterPro" id="IPR039536">
    <property type="entry name" value="TetR_C_Proteobacteria"/>
</dbReference>
<dbReference type="SUPFAM" id="SSF46689">
    <property type="entry name" value="Homeodomain-like"/>
    <property type="match status" value="1"/>
</dbReference>
<evidence type="ECO:0000259" key="3">
    <source>
        <dbReference type="PROSITE" id="PS50977"/>
    </source>
</evidence>
<protein>
    <submittedName>
        <fullName evidence="4">AcrR family transcriptional regulator</fullName>
    </submittedName>
</protein>
<dbReference type="EMBL" id="JAGGJV010000010">
    <property type="protein sequence ID" value="MBP1861460.1"/>
    <property type="molecule type" value="Genomic_DNA"/>
</dbReference>
<keyword evidence="5" id="KW-1185">Reference proteome</keyword>
<dbReference type="InterPro" id="IPR001647">
    <property type="entry name" value="HTH_TetR"/>
</dbReference>
<sequence length="205" mass="22122">MRVRSEKKRSEIIDIAGALFLREGYGSVSMATIASAVGGSKGTLYGYFSSKEEIFAAFVIAAGKQRREEFLLLPEGGAGLASTLTALGINYLRLLLSPEIMSINRLVIAEATRFPELGKIFFENGPKSIIGVIASILAQAADRQELTICDPGGAAWRFKALCEARLFEQCLWAIRDGATEEEIAQNVEPAVRIFLNTFGTGNGPA</sequence>
<dbReference type="PRINTS" id="PR00455">
    <property type="entry name" value="HTHTETR"/>
</dbReference>
<dbReference type="RefSeq" id="WP_209855733.1">
    <property type="nucleotide sequence ID" value="NZ_JAGGJV010000010.1"/>
</dbReference>